<reference evidence="2" key="1">
    <citation type="submission" date="2018-05" db="EMBL/GenBank/DDBJ databases">
        <authorList>
            <person name="Lanie J.A."/>
            <person name="Ng W.-L."/>
            <person name="Kazmierczak K.M."/>
            <person name="Andrzejewski T.M."/>
            <person name="Davidsen T.M."/>
            <person name="Wayne K.J."/>
            <person name="Tettelin H."/>
            <person name="Glass J.I."/>
            <person name="Rusch D."/>
            <person name="Podicherti R."/>
            <person name="Tsui H.-C.T."/>
            <person name="Winkler M.E."/>
        </authorList>
    </citation>
    <scope>NUCLEOTIDE SEQUENCE</scope>
</reference>
<feature type="non-terminal residue" evidence="2">
    <location>
        <position position="242"/>
    </location>
</feature>
<protein>
    <recommendedName>
        <fullName evidence="3">VCBS repeat-containing protein</fullName>
    </recommendedName>
</protein>
<sequence>MNISSKLGFFVNSGGSFATNTDLFESIPVRVKPRYGLIADYNDDEKNDLFVACQGWDNIESAGEQNILLLSTTDNKLSDVSTTSLPVQNDNSHGAAHGDIDKDGDLDIFVINSYGGGAINSYFLINDGSGTFTMDNSTTRISQSLIAHYNVTSGTNAAYVYAHFYDVNQDGAVDLILSSHPPRGNAADFTGVFYSRIVLNDGRGHFLENNVIEFSEGIFGTETISYGAWPFDLNQDNKIDFV</sequence>
<accession>A0A383C611</accession>
<proteinExistence type="predicted"/>
<name>A0A383C611_9ZZZZ</name>
<dbReference type="InterPro" id="IPR028994">
    <property type="entry name" value="Integrin_alpha_N"/>
</dbReference>
<keyword evidence="1" id="KW-0732">Signal</keyword>
<dbReference type="SUPFAM" id="SSF69318">
    <property type="entry name" value="Integrin alpha N-terminal domain"/>
    <property type="match status" value="1"/>
</dbReference>
<gene>
    <name evidence="2" type="ORF">METZ01_LOCUS480337</name>
</gene>
<dbReference type="EMBL" id="UINC01206039">
    <property type="protein sequence ID" value="SVE27483.1"/>
    <property type="molecule type" value="Genomic_DNA"/>
</dbReference>
<organism evidence="2">
    <name type="scientific">marine metagenome</name>
    <dbReference type="NCBI Taxonomy" id="408172"/>
    <lineage>
        <taxon>unclassified sequences</taxon>
        <taxon>metagenomes</taxon>
        <taxon>ecological metagenomes</taxon>
    </lineage>
</organism>
<evidence type="ECO:0000256" key="1">
    <source>
        <dbReference type="ARBA" id="ARBA00022729"/>
    </source>
</evidence>
<dbReference type="Gene3D" id="2.130.10.130">
    <property type="entry name" value="Integrin alpha, N-terminal"/>
    <property type="match status" value="1"/>
</dbReference>
<dbReference type="Pfam" id="PF13517">
    <property type="entry name" value="FG-GAP_3"/>
    <property type="match status" value="1"/>
</dbReference>
<dbReference type="InterPro" id="IPR013517">
    <property type="entry name" value="FG-GAP"/>
</dbReference>
<evidence type="ECO:0008006" key="3">
    <source>
        <dbReference type="Google" id="ProtNLM"/>
    </source>
</evidence>
<evidence type="ECO:0000313" key="2">
    <source>
        <dbReference type="EMBL" id="SVE27483.1"/>
    </source>
</evidence>
<dbReference type="AlphaFoldDB" id="A0A383C611"/>